<dbReference type="GO" id="GO:0019878">
    <property type="term" value="P:lysine biosynthetic process via aminoadipic acid"/>
    <property type="evidence" value="ECO:0007669"/>
    <property type="project" value="TreeGrafter"/>
</dbReference>
<dbReference type="EMBL" id="CP003620">
    <property type="protein sequence ID" value="AFZ15164.1"/>
    <property type="molecule type" value="Genomic_DNA"/>
</dbReference>
<dbReference type="GO" id="GO:0000287">
    <property type="term" value="F:magnesium ion binding"/>
    <property type="evidence" value="ECO:0007669"/>
    <property type="project" value="InterPro"/>
</dbReference>
<dbReference type="KEGG" id="cep:Cri9333_4380"/>
<evidence type="ECO:0000313" key="9">
    <source>
        <dbReference type="Proteomes" id="UP000010472"/>
    </source>
</evidence>
<protein>
    <submittedName>
        <fullName evidence="8">Phosphopantetheine-protein transferase</fullName>
    </submittedName>
</protein>
<dbReference type="InterPro" id="IPR037143">
    <property type="entry name" value="4-PPantetheinyl_Trfase_dom_sf"/>
</dbReference>
<feature type="domain" description="4'-phosphopantetheinyl transferase" evidence="6">
    <location>
        <begin position="126"/>
        <end position="234"/>
    </location>
</feature>
<accession>K9W5U1</accession>
<feature type="domain" description="4'-phosphopantetheinyl transferase N-terminal" evidence="7">
    <location>
        <begin position="37"/>
        <end position="117"/>
    </location>
</feature>
<dbReference type="Proteomes" id="UP000010472">
    <property type="component" value="Chromosome"/>
</dbReference>
<evidence type="ECO:0000256" key="2">
    <source>
        <dbReference type="ARBA" id="ARBA00010990"/>
    </source>
</evidence>
<proteinExistence type="inferred from homology"/>
<dbReference type="Pfam" id="PF01648">
    <property type="entry name" value="ACPS"/>
    <property type="match status" value="1"/>
</dbReference>
<evidence type="ECO:0000259" key="6">
    <source>
        <dbReference type="Pfam" id="PF01648"/>
    </source>
</evidence>
<keyword evidence="5" id="KW-0460">Magnesium</keyword>
<dbReference type="Gene3D" id="3.90.470.20">
    <property type="entry name" value="4'-phosphopantetheinyl transferase domain"/>
    <property type="match status" value="2"/>
</dbReference>
<dbReference type="InterPro" id="IPR055066">
    <property type="entry name" value="AASDHPPT_N"/>
</dbReference>
<comment type="similarity">
    <text evidence="2">Belongs to the P-Pant transferase superfamily. Gsp/Sfp/HetI/AcpT family.</text>
</comment>
<evidence type="ECO:0000256" key="3">
    <source>
        <dbReference type="ARBA" id="ARBA00022679"/>
    </source>
</evidence>
<dbReference type="HOGENOM" id="CLU_057011_2_3_3"/>
<keyword evidence="9" id="KW-1185">Reference proteome</keyword>
<dbReference type="SUPFAM" id="SSF56214">
    <property type="entry name" value="4'-phosphopantetheinyl transferase"/>
    <property type="match status" value="2"/>
</dbReference>
<dbReference type="NCBIfam" id="TIGR00556">
    <property type="entry name" value="pantethn_trn"/>
    <property type="match status" value="1"/>
</dbReference>
<evidence type="ECO:0000256" key="5">
    <source>
        <dbReference type="ARBA" id="ARBA00022842"/>
    </source>
</evidence>
<dbReference type="RefSeq" id="WP_015205257.1">
    <property type="nucleotide sequence ID" value="NC_019753.1"/>
</dbReference>
<dbReference type="GO" id="GO:0005829">
    <property type="term" value="C:cytosol"/>
    <property type="evidence" value="ECO:0007669"/>
    <property type="project" value="TreeGrafter"/>
</dbReference>
<dbReference type="InterPro" id="IPR008278">
    <property type="entry name" value="4-PPantetheinyl_Trfase_dom"/>
</dbReference>
<dbReference type="AlphaFoldDB" id="K9W5U1"/>
<dbReference type="PANTHER" id="PTHR12215:SF10">
    <property type="entry name" value="L-AMINOADIPATE-SEMIALDEHYDE DEHYDROGENASE-PHOSPHOPANTETHEINYL TRANSFERASE"/>
    <property type="match status" value="1"/>
</dbReference>
<dbReference type="GO" id="GO:0006633">
    <property type="term" value="P:fatty acid biosynthetic process"/>
    <property type="evidence" value="ECO:0007669"/>
    <property type="project" value="InterPro"/>
</dbReference>
<dbReference type="OrthoDB" id="9808281at2"/>
<dbReference type="InterPro" id="IPR004568">
    <property type="entry name" value="Ppantetheine-prot_Trfase_dom"/>
</dbReference>
<evidence type="ECO:0000259" key="7">
    <source>
        <dbReference type="Pfam" id="PF22624"/>
    </source>
</evidence>
<dbReference type="GO" id="GO:0008897">
    <property type="term" value="F:holo-[acyl-carrier-protein] synthase activity"/>
    <property type="evidence" value="ECO:0007669"/>
    <property type="project" value="InterPro"/>
</dbReference>
<gene>
    <name evidence="8" type="ORF">Cri9333_4380</name>
</gene>
<evidence type="ECO:0000313" key="8">
    <source>
        <dbReference type="EMBL" id="AFZ15164.1"/>
    </source>
</evidence>
<reference evidence="8 9" key="1">
    <citation type="submission" date="2012-06" db="EMBL/GenBank/DDBJ databases">
        <title>Finished chromosome of genome of Crinalium epipsammum PCC 9333.</title>
        <authorList>
            <consortium name="US DOE Joint Genome Institute"/>
            <person name="Gugger M."/>
            <person name="Coursin T."/>
            <person name="Rippka R."/>
            <person name="Tandeau De Marsac N."/>
            <person name="Huntemann M."/>
            <person name="Wei C.-L."/>
            <person name="Han J."/>
            <person name="Detter J.C."/>
            <person name="Han C."/>
            <person name="Tapia R."/>
            <person name="Davenport K."/>
            <person name="Daligault H."/>
            <person name="Erkkila T."/>
            <person name="Gu W."/>
            <person name="Munk A.C.C."/>
            <person name="Teshima H."/>
            <person name="Xu Y."/>
            <person name="Chain P."/>
            <person name="Chen A."/>
            <person name="Krypides N."/>
            <person name="Mavromatis K."/>
            <person name="Markowitz V."/>
            <person name="Szeto E."/>
            <person name="Ivanova N."/>
            <person name="Mikhailova N."/>
            <person name="Ovchinnikova G."/>
            <person name="Pagani I."/>
            <person name="Pati A."/>
            <person name="Goodwin L."/>
            <person name="Peters L."/>
            <person name="Pitluck S."/>
            <person name="Woyke T."/>
            <person name="Kerfeld C."/>
        </authorList>
    </citation>
    <scope>NUCLEOTIDE SEQUENCE [LARGE SCALE GENOMIC DNA]</scope>
    <source>
        <strain evidence="8 9">PCC 9333</strain>
    </source>
</reference>
<name>K9W5U1_9CYAN</name>
<keyword evidence="4" id="KW-0479">Metal-binding</keyword>
<dbReference type="eggNOG" id="COG2091">
    <property type="taxonomic scope" value="Bacteria"/>
</dbReference>
<sequence length="249" mass="27818">MLEQSILWGLPPAELVLSNDDVHVWCAVLDQPAGRVEQLAQTLSDDEKARSDRFYFEQHKKRFIVARGYLRTILSRYLNIAPNLVNFSYGSQGKPALAEDLAVSKLQFNVSHSQDLALYGVTRDRAVGIDIEYIRPMADAEQLAERFFAAKEAEILRSLSEHQKQQAFFNCWTRKEAYVKACGAGLSQPLNQFEVSLIPGEPAKLLSIAGSKEAAANWQLQDLKAVDGYAGAIALSGKDGQINCWQWLE</sequence>
<evidence type="ECO:0000256" key="4">
    <source>
        <dbReference type="ARBA" id="ARBA00022723"/>
    </source>
</evidence>
<dbReference type="PANTHER" id="PTHR12215">
    <property type="entry name" value="PHOSPHOPANTETHEINE TRANSFERASE"/>
    <property type="match status" value="1"/>
</dbReference>
<dbReference type="STRING" id="1173022.Cri9333_4380"/>
<comment type="cofactor">
    <cofactor evidence="1">
        <name>Mg(2+)</name>
        <dbReference type="ChEBI" id="CHEBI:18420"/>
    </cofactor>
</comment>
<dbReference type="InterPro" id="IPR050559">
    <property type="entry name" value="P-Pant_transferase_sf"/>
</dbReference>
<organism evidence="8 9">
    <name type="scientific">Crinalium epipsammum PCC 9333</name>
    <dbReference type="NCBI Taxonomy" id="1173022"/>
    <lineage>
        <taxon>Bacteria</taxon>
        <taxon>Bacillati</taxon>
        <taxon>Cyanobacteriota</taxon>
        <taxon>Cyanophyceae</taxon>
        <taxon>Gomontiellales</taxon>
        <taxon>Gomontiellaceae</taxon>
        <taxon>Crinalium</taxon>
    </lineage>
</organism>
<dbReference type="PATRIC" id="fig|1173022.3.peg.4731"/>
<dbReference type="Pfam" id="PF22624">
    <property type="entry name" value="AASDHPPT_N"/>
    <property type="match status" value="1"/>
</dbReference>
<keyword evidence="3 8" id="KW-0808">Transferase</keyword>
<evidence type="ECO:0000256" key="1">
    <source>
        <dbReference type="ARBA" id="ARBA00001946"/>
    </source>
</evidence>